<sequence length="223" mass="25329">MAQEETQGSAAAQKGYAKRAGENTSKIQADRWQCFQCAVFTKAKRKQESKERAVELHDDNPWRFARLLQFFYFGDFCVETDEDIPDCPGLEKLVNIQDSTTQSGQRDDDEMADAGSFNGERIMGMIDIARKYMAPALEDCAVSKFRMYRIYKPSPLHALVDQCTPFGKGDESLRKAVAEKIAGLYEDVRGGDDEAGRGIRKWMEEDMELSWLVMDALAVRKRL</sequence>
<dbReference type="Gene3D" id="3.30.710.10">
    <property type="entry name" value="Potassium Channel Kv1.1, Chain A"/>
    <property type="match status" value="1"/>
</dbReference>
<organism evidence="2 3">
    <name type="scientific">Knufia fluminis</name>
    <dbReference type="NCBI Taxonomy" id="191047"/>
    <lineage>
        <taxon>Eukaryota</taxon>
        <taxon>Fungi</taxon>
        <taxon>Dikarya</taxon>
        <taxon>Ascomycota</taxon>
        <taxon>Pezizomycotina</taxon>
        <taxon>Eurotiomycetes</taxon>
        <taxon>Chaetothyriomycetidae</taxon>
        <taxon>Chaetothyriales</taxon>
        <taxon>Trichomeriaceae</taxon>
        <taxon>Knufia</taxon>
    </lineage>
</organism>
<keyword evidence="3" id="KW-1185">Reference proteome</keyword>
<name>A0AAN8E8C2_9EURO</name>
<dbReference type="EMBL" id="JAKLMC020000044">
    <property type="protein sequence ID" value="KAK5948654.1"/>
    <property type="molecule type" value="Genomic_DNA"/>
</dbReference>
<accession>A0AAN8E8C2</accession>
<gene>
    <name evidence="2" type="ORF">OHC33_010256</name>
</gene>
<comment type="caution">
    <text evidence="2">The sequence shown here is derived from an EMBL/GenBank/DDBJ whole genome shotgun (WGS) entry which is preliminary data.</text>
</comment>
<evidence type="ECO:0000256" key="1">
    <source>
        <dbReference type="SAM" id="MobiDB-lite"/>
    </source>
</evidence>
<dbReference type="AlphaFoldDB" id="A0AAN8E8C2"/>
<dbReference type="InterPro" id="IPR011333">
    <property type="entry name" value="SKP1/BTB/POZ_sf"/>
</dbReference>
<dbReference type="Proteomes" id="UP001316803">
    <property type="component" value="Unassembled WGS sequence"/>
</dbReference>
<evidence type="ECO:0000313" key="2">
    <source>
        <dbReference type="EMBL" id="KAK5948654.1"/>
    </source>
</evidence>
<evidence type="ECO:0008006" key="4">
    <source>
        <dbReference type="Google" id="ProtNLM"/>
    </source>
</evidence>
<feature type="compositionally biased region" description="Polar residues" evidence="1">
    <location>
        <begin position="1"/>
        <end position="10"/>
    </location>
</feature>
<evidence type="ECO:0000313" key="3">
    <source>
        <dbReference type="Proteomes" id="UP001316803"/>
    </source>
</evidence>
<protein>
    <recommendedName>
        <fullName evidence="4">BTB domain-containing protein</fullName>
    </recommendedName>
</protein>
<reference evidence="2 3" key="1">
    <citation type="submission" date="2022-12" db="EMBL/GenBank/DDBJ databases">
        <title>Genomic features and morphological characterization of a novel Knufia sp. strain isolated from spacecraft assembly facility.</title>
        <authorList>
            <person name="Teixeira M."/>
            <person name="Chander A.M."/>
            <person name="Stajich J.E."/>
            <person name="Venkateswaran K."/>
        </authorList>
    </citation>
    <scope>NUCLEOTIDE SEQUENCE [LARGE SCALE GENOMIC DNA]</scope>
    <source>
        <strain evidence="2 3">FJI-L2-BK-P2</strain>
    </source>
</reference>
<feature type="region of interest" description="Disordered" evidence="1">
    <location>
        <begin position="1"/>
        <end position="22"/>
    </location>
</feature>
<proteinExistence type="predicted"/>